<dbReference type="Gene3D" id="3.40.190.10">
    <property type="entry name" value="Periplasmic binding protein-like II"/>
    <property type="match status" value="2"/>
</dbReference>
<evidence type="ECO:0000256" key="2">
    <source>
        <dbReference type="SAM" id="MobiDB-lite"/>
    </source>
</evidence>
<dbReference type="SUPFAM" id="SSF53850">
    <property type="entry name" value="Periplasmic binding protein-like II"/>
    <property type="match status" value="1"/>
</dbReference>
<accession>A0A1G7Y7D4</accession>
<dbReference type="OrthoDB" id="366726at2"/>
<dbReference type="EMBL" id="FNCY01000002">
    <property type="protein sequence ID" value="SDG91890.1"/>
    <property type="molecule type" value="Genomic_DNA"/>
</dbReference>
<name>A0A1G7Y7D4_9RHOO</name>
<dbReference type="AlphaFoldDB" id="A0A1G7Y7D4"/>
<dbReference type="PANTHER" id="PTHR30006">
    <property type="entry name" value="THIAMINE-BINDING PERIPLASMIC PROTEIN-RELATED"/>
    <property type="match status" value="1"/>
</dbReference>
<reference evidence="3 4" key="1">
    <citation type="submission" date="2016-10" db="EMBL/GenBank/DDBJ databases">
        <authorList>
            <person name="de Groot N.N."/>
        </authorList>
    </citation>
    <scope>NUCLEOTIDE SEQUENCE [LARGE SCALE GENOMIC DNA]</scope>
    <source>
        <strain evidence="3 4">DSM 5885</strain>
    </source>
</reference>
<proteinExistence type="predicted"/>
<dbReference type="Pfam" id="PF13343">
    <property type="entry name" value="SBP_bac_6"/>
    <property type="match status" value="1"/>
</dbReference>
<sequence>MTRTWQRQALAVGMLCATLIAGVCRGDNVVLVASPFPKEILSAYKQAFDAQSPDTRVEFLNFPATQILAFVRGRPPGARPDVFWGSSPEAFRALQREDLLEPSPDAANPGIPTHIGRVRINAADGTALGQALSGYGIMWNTRYLAARGLTPPESWDELAEARYFGHLVMAPPSRSSTTHLIVESILQGKGWDAGWSLIMRLAGNAATLTERTFDVPNAITRGRFGLGPVVDFLALSGKYSGFPVDFRYPWPNVVTPAGIARLRGARNPEGGRAFVAFALSEAGQRLLLRPEISRLPVLPAAYASADRPSGFPDLSEVARSTLPDYSAELSAARYRSVNALFDQLITFQHRALVRISGRMHTLEARLVRTPNAAAAALLDEARQLAYRTPVTAAEARADASHADEGAHMAAREADWSRQRRRDLTDVDARLERAFAQVAP</sequence>
<keyword evidence="4" id="KW-1185">Reference proteome</keyword>
<organism evidence="3 4">
    <name type="scientific">Propionivibrio dicarboxylicus</name>
    <dbReference type="NCBI Taxonomy" id="83767"/>
    <lineage>
        <taxon>Bacteria</taxon>
        <taxon>Pseudomonadati</taxon>
        <taxon>Pseudomonadota</taxon>
        <taxon>Betaproteobacteria</taxon>
        <taxon>Rhodocyclales</taxon>
        <taxon>Rhodocyclaceae</taxon>
        <taxon>Propionivibrio</taxon>
    </lineage>
</organism>
<evidence type="ECO:0000313" key="4">
    <source>
        <dbReference type="Proteomes" id="UP000198607"/>
    </source>
</evidence>
<evidence type="ECO:0000256" key="1">
    <source>
        <dbReference type="ARBA" id="ARBA00022729"/>
    </source>
</evidence>
<dbReference type="PANTHER" id="PTHR30006:SF24">
    <property type="entry name" value="SLL0237 PROTEIN"/>
    <property type="match status" value="1"/>
</dbReference>
<feature type="region of interest" description="Disordered" evidence="2">
    <location>
        <begin position="398"/>
        <end position="420"/>
    </location>
</feature>
<gene>
    <name evidence="3" type="ORF">SAMN05660652_00906</name>
</gene>
<dbReference type="Proteomes" id="UP000198607">
    <property type="component" value="Unassembled WGS sequence"/>
</dbReference>
<dbReference type="RefSeq" id="WP_091934287.1">
    <property type="nucleotide sequence ID" value="NZ_FNCY01000002.1"/>
</dbReference>
<protein>
    <submittedName>
        <fullName evidence="3">ABC-type Fe3+ transport system, substrate-binding protein</fullName>
    </submittedName>
</protein>
<keyword evidence="1" id="KW-0732">Signal</keyword>
<evidence type="ECO:0000313" key="3">
    <source>
        <dbReference type="EMBL" id="SDG91890.1"/>
    </source>
</evidence>
<dbReference type="STRING" id="83767.SAMN05660652_00906"/>